<evidence type="ECO:0000313" key="2">
    <source>
        <dbReference type="EMBL" id="RDW70344.1"/>
    </source>
</evidence>
<proteinExistence type="predicted"/>
<evidence type="ECO:0008006" key="4">
    <source>
        <dbReference type="Google" id="ProtNLM"/>
    </source>
</evidence>
<comment type="caution">
    <text evidence="2">The sequence shown here is derived from an EMBL/GenBank/DDBJ whole genome shotgun (WGS) entry which is preliminary data.</text>
</comment>
<keyword evidence="1" id="KW-0472">Membrane</keyword>
<feature type="transmembrane region" description="Helical" evidence="1">
    <location>
        <begin position="7"/>
        <end position="27"/>
    </location>
</feature>
<dbReference type="OrthoDB" id="414175at2759"/>
<dbReference type="EMBL" id="PDLN01000012">
    <property type="protein sequence ID" value="RDW70344.1"/>
    <property type="molecule type" value="Genomic_DNA"/>
</dbReference>
<keyword evidence="3" id="KW-1185">Reference proteome</keyword>
<protein>
    <recommendedName>
        <fullName evidence="4">Glycosyltransferase family 31 protein</fullName>
    </recommendedName>
</protein>
<sequence>MPPRRPLTLVVFITIVTSIIFVARYGGDGQNLATFPIGKSKTPEEPSCTEHLGWLEPYQFTYPIKYASRDIVTNPIEGMKRPSVTTVDAPLFKNIKTVDLTGSVVTRMEHCPPPLIVDVTARPMGKTDAANMIFGLQTTIGRLKDTVKHLARWLPHTGAQLFCIVIDSKDGKEVAADEREMAKVQKAMRDLGISATVMHPVRPIIKDKKSDSFAQRYFSLVNVMYAHRDSKTQWITLIDDDTFFPSMFDLQAMLAKHDSTTPQYIGSLSEDWWAVNHYGLMGFGGAGIILSVPMAGILDNHTEECKENLRTTAGDISIMDCVYRYSPTKLTHVPELHQVDMHGDLSGFYESGRDILSLHHWKEGSAAGYKLEMEKMHLVADVCDSCFLQRWNFNDQVVLSNGFSIVEYPSGLLSGKSTGVLSVVPGREVERLDLDRMEETWVDAINVLHSLAPTRSKLDEKQKVSYKLLDSMVVDEFGSSTGKGGIVRQIYFKEGVQELENGPRGMDTVFVLNWRDGRTTFDGNGIPKTAGEIKQG</sequence>
<evidence type="ECO:0000256" key="1">
    <source>
        <dbReference type="SAM" id="Phobius"/>
    </source>
</evidence>
<keyword evidence="1" id="KW-0812">Transmembrane</keyword>
<dbReference type="Gene3D" id="3.90.550.50">
    <property type="match status" value="1"/>
</dbReference>
<dbReference type="Proteomes" id="UP000256328">
    <property type="component" value="Unassembled WGS sequence"/>
</dbReference>
<dbReference type="Pfam" id="PF04646">
    <property type="entry name" value="DUF604"/>
    <property type="match status" value="1"/>
</dbReference>
<keyword evidence="1" id="KW-1133">Transmembrane helix</keyword>
<dbReference type="InterPro" id="IPR006740">
    <property type="entry name" value="DUF604"/>
</dbReference>
<dbReference type="AlphaFoldDB" id="A0A3D8R908"/>
<dbReference type="PANTHER" id="PTHR10811">
    <property type="entry name" value="FRINGE-RELATED"/>
    <property type="match status" value="1"/>
</dbReference>
<organism evidence="2 3">
    <name type="scientific">Coleophoma crateriformis</name>
    <dbReference type="NCBI Taxonomy" id="565419"/>
    <lineage>
        <taxon>Eukaryota</taxon>
        <taxon>Fungi</taxon>
        <taxon>Dikarya</taxon>
        <taxon>Ascomycota</taxon>
        <taxon>Pezizomycotina</taxon>
        <taxon>Leotiomycetes</taxon>
        <taxon>Helotiales</taxon>
        <taxon>Dermateaceae</taxon>
        <taxon>Coleophoma</taxon>
    </lineage>
</organism>
<reference evidence="2 3" key="1">
    <citation type="journal article" date="2018" name="IMA Fungus">
        <title>IMA Genome-F 9: Draft genome sequence of Annulohypoxylon stygium, Aspergillus mulundensis, Berkeleyomyces basicola (syn. Thielaviopsis basicola), Ceratocystis smalleyi, two Cercospora beticola strains, Coleophoma cylindrospora, Fusarium fracticaudum, Phialophora cf. hyalina, and Morchella septimelata.</title>
        <authorList>
            <person name="Wingfield B.D."/>
            <person name="Bills G.F."/>
            <person name="Dong Y."/>
            <person name="Huang W."/>
            <person name="Nel W.J."/>
            <person name="Swalarsk-Parry B.S."/>
            <person name="Vaghefi N."/>
            <person name="Wilken P.M."/>
            <person name="An Z."/>
            <person name="de Beer Z.W."/>
            <person name="De Vos L."/>
            <person name="Chen L."/>
            <person name="Duong T.A."/>
            <person name="Gao Y."/>
            <person name="Hammerbacher A."/>
            <person name="Kikkert J.R."/>
            <person name="Li Y."/>
            <person name="Li H."/>
            <person name="Li K."/>
            <person name="Li Q."/>
            <person name="Liu X."/>
            <person name="Ma X."/>
            <person name="Naidoo K."/>
            <person name="Pethybridge S.J."/>
            <person name="Sun J."/>
            <person name="Steenkamp E.T."/>
            <person name="van der Nest M.A."/>
            <person name="van Wyk S."/>
            <person name="Wingfield M.J."/>
            <person name="Xiong C."/>
            <person name="Yue Q."/>
            <person name="Zhang X."/>
        </authorList>
    </citation>
    <scope>NUCLEOTIDE SEQUENCE [LARGE SCALE GENOMIC DNA]</scope>
    <source>
        <strain evidence="2 3">BP5796</strain>
    </source>
</reference>
<gene>
    <name evidence="2" type="ORF">BP5796_08741</name>
</gene>
<evidence type="ECO:0000313" key="3">
    <source>
        <dbReference type="Proteomes" id="UP000256328"/>
    </source>
</evidence>
<name>A0A3D8R908_9HELO</name>
<accession>A0A3D8R908</accession>